<dbReference type="EMBL" id="BLXT01008339">
    <property type="protein sequence ID" value="GFO47612.1"/>
    <property type="molecule type" value="Genomic_DNA"/>
</dbReference>
<dbReference type="Proteomes" id="UP000735302">
    <property type="component" value="Unassembled WGS sequence"/>
</dbReference>
<evidence type="ECO:0000313" key="2">
    <source>
        <dbReference type="Proteomes" id="UP000735302"/>
    </source>
</evidence>
<gene>
    <name evidence="1" type="ORF">PoB_007411700</name>
</gene>
<reference evidence="1 2" key="1">
    <citation type="journal article" date="2021" name="Elife">
        <title>Chloroplast acquisition without the gene transfer in kleptoplastic sea slugs, Plakobranchus ocellatus.</title>
        <authorList>
            <person name="Maeda T."/>
            <person name="Takahashi S."/>
            <person name="Yoshida T."/>
            <person name="Shimamura S."/>
            <person name="Takaki Y."/>
            <person name="Nagai Y."/>
            <person name="Toyoda A."/>
            <person name="Suzuki Y."/>
            <person name="Arimoto A."/>
            <person name="Ishii H."/>
            <person name="Satoh N."/>
            <person name="Nishiyama T."/>
            <person name="Hasebe M."/>
            <person name="Maruyama T."/>
            <person name="Minagawa J."/>
            <person name="Obokata J."/>
            <person name="Shigenobu S."/>
        </authorList>
    </citation>
    <scope>NUCLEOTIDE SEQUENCE [LARGE SCALE GENOMIC DNA]</scope>
</reference>
<sequence length="112" mass="12123">MFPACLARGRRQSRVPGRVMWRGQGERKAGSPAVRTACLPGRRLRSSRACVRATGLLPFSTNNKTLYLLVSGLWSGPFAPLVPTQLRYQDINQGGLMDSQAFCSVALIASSG</sequence>
<accession>A0AAV4DTF8</accession>
<evidence type="ECO:0000313" key="1">
    <source>
        <dbReference type="EMBL" id="GFO47612.1"/>
    </source>
</evidence>
<dbReference type="AlphaFoldDB" id="A0AAV4DTF8"/>
<proteinExistence type="predicted"/>
<organism evidence="1 2">
    <name type="scientific">Plakobranchus ocellatus</name>
    <dbReference type="NCBI Taxonomy" id="259542"/>
    <lineage>
        <taxon>Eukaryota</taxon>
        <taxon>Metazoa</taxon>
        <taxon>Spiralia</taxon>
        <taxon>Lophotrochozoa</taxon>
        <taxon>Mollusca</taxon>
        <taxon>Gastropoda</taxon>
        <taxon>Heterobranchia</taxon>
        <taxon>Euthyneura</taxon>
        <taxon>Panpulmonata</taxon>
        <taxon>Sacoglossa</taxon>
        <taxon>Placobranchoidea</taxon>
        <taxon>Plakobranchidae</taxon>
        <taxon>Plakobranchus</taxon>
    </lineage>
</organism>
<protein>
    <submittedName>
        <fullName evidence="1">Uncharacterized protein</fullName>
    </submittedName>
</protein>
<comment type="caution">
    <text evidence="1">The sequence shown here is derived from an EMBL/GenBank/DDBJ whole genome shotgun (WGS) entry which is preliminary data.</text>
</comment>
<name>A0AAV4DTF8_9GAST</name>
<keyword evidence="2" id="KW-1185">Reference proteome</keyword>